<dbReference type="SUPFAM" id="SSF52540">
    <property type="entry name" value="P-loop containing nucleoside triphosphate hydrolases"/>
    <property type="match status" value="1"/>
</dbReference>
<evidence type="ECO:0000256" key="5">
    <source>
        <dbReference type="ARBA" id="ARBA00038388"/>
    </source>
</evidence>
<proteinExistence type="inferred from homology"/>
<dbReference type="GO" id="GO:0005524">
    <property type="term" value="F:ATP binding"/>
    <property type="evidence" value="ECO:0007669"/>
    <property type="project" value="UniProtKB-KW"/>
</dbReference>
<keyword evidence="2" id="KW-0547">Nucleotide-binding</keyword>
<dbReference type="Proteomes" id="UP000198964">
    <property type="component" value="Unassembled WGS sequence"/>
</dbReference>
<dbReference type="AlphaFoldDB" id="A0A1I2ATQ0"/>
<dbReference type="GO" id="GO:0016887">
    <property type="term" value="F:ATP hydrolysis activity"/>
    <property type="evidence" value="ECO:0007669"/>
    <property type="project" value="InterPro"/>
</dbReference>
<keyword evidence="9" id="KW-1185">Reference proteome</keyword>
<dbReference type="GO" id="GO:0022857">
    <property type="term" value="F:transmembrane transporter activity"/>
    <property type="evidence" value="ECO:0007669"/>
    <property type="project" value="UniProtKB-ARBA"/>
</dbReference>
<dbReference type="OrthoDB" id="1114670at2"/>
<reference evidence="8 10" key="2">
    <citation type="submission" date="2019-03" db="EMBL/GenBank/DDBJ databases">
        <title>Freshwater and sediment microbial communities from various areas in North America, analyzing microbe dynamics in response to fracking.</title>
        <authorList>
            <person name="Lamendella R."/>
        </authorList>
    </citation>
    <scope>NUCLEOTIDE SEQUENCE [LARGE SCALE GENOMIC DNA]</scope>
    <source>
        <strain evidence="8 10">114D</strain>
    </source>
</reference>
<dbReference type="InterPro" id="IPR017871">
    <property type="entry name" value="ABC_transporter-like_CS"/>
</dbReference>
<dbReference type="Proteomes" id="UP000294848">
    <property type="component" value="Unassembled WGS sequence"/>
</dbReference>
<dbReference type="STRING" id="655355.SAMN05216283_101221"/>
<evidence type="ECO:0000256" key="2">
    <source>
        <dbReference type="ARBA" id="ARBA00022741"/>
    </source>
</evidence>
<evidence type="ECO:0000313" key="7">
    <source>
        <dbReference type="EMBL" id="SFE47385.1"/>
    </source>
</evidence>
<evidence type="ECO:0000313" key="10">
    <source>
        <dbReference type="Proteomes" id="UP000294848"/>
    </source>
</evidence>
<name>A0A1I2ATQ0_9BACT</name>
<accession>A0A1I2ATQ0</accession>
<dbReference type="InterPro" id="IPR003593">
    <property type="entry name" value="AAA+_ATPase"/>
</dbReference>
<feature type="domain" description="ABC transporter" evidence="6">
    <location>
        <begin position="2"/>
        <end position="227"/>
    </location>
</feature>
<keyword evidence="1" id="KW-0813">Transport</keyword>
<reference evidence="7 9" key="1">
    <citation type="submission" date="2016-10" db="EMBL/GenBank/DDBJ databases">
        <authorList>
            <person name="de Groot N.N."/>
        </authorList>
    </citation>
    <scope>NUCLEOTIDE SEQUENCE [LARGE SCALE GENOMIC DNA]</scope>
    <source>
        <strain evidence="7 9">CGMCC 1.9156</strain>
    </source>
</reference>
<dbReference type="InterPro" id="IPR027417">
    <property type="entry name" value="P-loop_NTPase"/>
</dbReference>
<dbReference type="PROSITE" id="PS00211">
    <property type="entry name" value="ABC_TRANSPORTER_1"/>
    <property type="match status" value="1"/>
</dbReference>
<comment type="similarity">
    <text evidence="5">Belongs to the ABC transporter superfamily. Macrolide exporter (TC 3.A.1.122) family.</text>
</comment>
<evidence type="ECO:0000313" key="9">
    <source>
        <dbReference type="Proteomes" id="UP000198964"/>
    </source>
</evidence>
<dbReference type="SMART" id="SM00382">
    <property type="entry name" value="AAA"/>
    <property type="match status" value="1"/>
</dbReference>
<evidence type="ECO:0000256" key="4">
    <source>
        <dbReference type="ARBA" id="ARBA00022967"/>
    </source>
</evidence>
<dbReference type="EMBL" id="FONW01000001">
    <property type="protein sequence ID" value="SFE47385.1"/>
    <property type="molecule type" value="Genomic_DNA"/>
</dbReference>
<dbReference type="InterPro" id="IPR003439">
    <property type="entry name" value="ABC_transporter-like_ATP-bd"/>
</dbReference>
<dbReference type="PANTHER" id="PTHR42798">
    <property type="entry name" value="LIPOPROTEIN-RELEASING SYSTEM ATP-BINDING PROTEIN LOLD"/>
    <property type="match status" value="1"/>
</dbReference>
<evidence type="ECO:0000259" key="6">
    <source>
        <dbReference type="PROSITE" id="PS50893"/>
    </source>
</evidence>
<dbReference type="InterPro" id="IPR017911">
    <property type="entry name" value="MacB-like_ATP-bd"/>
</dbReference>
<dbReference type="CDD" id="cd03255">
    <property type="entry name" value="ABC_MJ0796_LolCDE_FtsE"/>
    <property type="match status" value="1"/>
</dbReference>
<dbReference type="Pfam" id="PF00005">
    <property type="entry name" value="ABC_tran"/>
    <property type="match status" value="1"/>
</dbReference>
<organism evidence="7 9">
    <name type="scientific">Sunxiuqinia elliptica</name>
    <dbReference type="NCBI Taxonomy" id="655355"/>
    <lineage>
        <taxon>Bacteria</taxon>
        <taxon>Pseudomonadati</taxon>
        <taxon>Bacteroidota</taxon>
        <taxon>Bacteroidia</taxon>
        <taxon>Marinilabiliales</taxon>
        <taxon>Prolixibacteraceae</taxon>
        <taxon>Sunxiuqinia</taxon>
    </lineage>
</organism>
<gene>
    <name evidence="8" type="ORF">DET52_104272</name>
    <name evidence="7" type="ORF">SAMN05216283_101221</name>
</gene>
<dbReference type="GO" id="GO:0098796">
    <property type="term" value="C:membrane protein complex"/>
    <property type="evidence" value="ECO:0007669"/>
    <property type="project" value="UniProtKB-ARBA"/>
</dbReference>
<dbReference type="PANTHER" id="PTHR42798:SF4">
    <property type="entry name" value="ABC TRANSPORTER DOMAIN-CONTAINING PROTEIN"/>
    <property type="match status" value="1"/>
</dbReference>
<evidence type="ECO:0000313" key="8">
    <source>
        <dbReference type="EMBL" id="TDO02805.1"/>
    </source>
</evidence>
<evidence type="ECO:0000256" key="3">
    <source>
        <dbReference type="ARBA" id="ARBA00022840"/>
    </source>
</evidence>
<keyword evidence="3" id="KW-0067">ATP-binding</keyword>
<protein>
    <submittedName>
        <fullName evidence="8">ABC-type lipoprotein export system ATPase subunit</fullName>
    </submittedName>
    <submittedName>
        <fullName evidence="7">ABC-type lipoprotein export system, ATPase component</fullName>
    </submittedName>
</protein>
<evidence type="ECO:0000256" key="1">
    <source>
        <dbReference type="ARBA" id="ARBA00022448"/>
    </source>
</evidence>
<dbReference type="RefSeq" id="WP_093917974.1">
    <property type="nucleotide sequence ID" value="NZ_FONW01000001.1"/>
</dbReference>
<keyword evidence="7" id="KW-0449">Lipoprotein</keyword>
<sequence>MIRLNDIDRYFDSKFQRTFVLKGINLQVEEGEFVSIMGPSGSGKSTLLNIIGLLDAPSAGSLFFYDAPVNELKEKKKVEYHRNFMGFIFQAYHLIEEMTVYENIETPLIYKGVKGKERKAMVADLLDRFNMVAKKDLFPAQLSGGQQQLVGIARAIVGKPRLLLADEPTGNLHSSQGEMIMEVLRELNEQGMTIIQVTHNEKFAHYGSRLVRLEDGLVREDRQLVAAE</sequence>
<dbReference type="EMBL" id="SNWI01000004">
    <property type="protein sequence ID" value="TDO02805.1"/>
    <property type="molecule type" value="Genomic_DNA"/>
</dbReference>
<dbReference type="FunFam" id="3.40.50.300:FF:000032">
    <property type="entry name" value="Export ABC transporter ATP-binding protein"/>
    <property type="match status" value="1"/>
</dbReference>
<keyword evidence="4" id="KW-1278">Translocase</keyword>
<dbReference type="Gene3D" id="3.40.50.300">
    <property type="entry name" value="P-loop containing nucleotide triphosphate hydrolases"/>
    <property type="match status" value="1"/>
</dbReference>
<dbReference type="PROSITE" id="PS50893">
    <property type="entry name" value="ABC_TRANSPORTER_2"/>
    <property type="match status" value="1"/>
</dbReference>